<feature type="domain" description="HTH gntR-type" evidence="4">
    <location>
        <begin position="11"/>
        <end position="79"/>
    </location>
</feature>
<organism evidence="5 6">
    <name type="scientific">Dactylosporangium siamense</name>
    <dbReference type="NCBI Taxonomy" id="685454"/>
    <lineage>
        <taxon>Bacteria</taxon>
        <taxon>Bacillati</taxon>
        <taxon>Actinomycetota</taxon>
        <taxon>Actinomycetes</taxon>
        <taxon>Micromonosporales</taxon>
        <taxon>Micromonosporaceae</taxon>
        <taxon>Dactylosporangium</taxon>
    </lineage>
</organism>
<keyword evidence="3" id="KW-0804">Transcription</keyword>
<keyword evidence="1" id="KW-0805">Transcription regulation</keyword>
<dbReference type="GO" id="GO:0003700">
    <property type="term" value="F:DNA-binding transcription factor activity"/>
    <property type="evidence" value="ECO:0007669"/>
    <property type="project" value="InterPro"/>
</dbReference>
<evidence type="ECO:0000259" key="4">
    <source>
        <dbReference type="PROSITE" id="PS50949"/>
    </source>
</evidence>
<evidence type="ECO:0000313" key="6">
    <source>
        <dbReference type="Proteomes" id="UP000660611"/>
    </source>
</evidence>
<reference evidence="5" key="1">
    <citation type="submission" date="2021-01" db="EMBL/GenBank/DDBJ databases">
        <title>Whole genome shotgun sequence of Dactylosporangium siamense NBRC 106093.</title>
        <authorList>
            <person name="Komaki H."/>
            <person name="Tamura T."/>
        </authorList>
    </citation>
    <scope>NUCLEOTIDE SEQUENCE</scope>
    <source>
        <strain evidence="5">NBRC 106093</strain>
    </source>
</reference>
<dbReference type="InterPro" id="IPR036388">
    <property type="entry name" value="WH-like_DNA-bd_sf"/>
</dbReference>
<dbReference type="InterPro" id="IPR036390">
    <property type="entry name" value="WH_DNA-bd_sf"/>
</dbReference>
<gene>
    <name evidence="5" type="ORF">Dsi01nite_098960</name>
</gene>
<dbReference type="Pfam" id="PF00392">
    <property type="entry name" value="GntR"/>
    <property type="match status" value="1"/>
</dbReference>
<dbReference type="Proteomes" id="UP000660611">
    <property type="component" value="Unassembled WGS sequence"/>
</dbReference>
<comment type="caution">
    <text evidence="5">The sequence shown here is derived from an EMBL/GenBank/DDBJ whole genome shotgun (WGS) entry which is preliminary data.</text>
</comment>
<sequence>MEAVNVQRHVPAVYHQIADLLRAEVTRGTYPAGEPLPSERELRERYTVSLTTIRRAVAILREEGLITSRRGAPSTVRERPARSTVVMGRGSKLTCRMPTTTERFAMGIDRGVPLVEVRDKSGRVEVFLADRVEVLNPEGLASAATRVMDVA</sequence>
<dbReference type="InterPro" id="IPR050679">
    <property type="entry name" value="Bact_HTH_transcr_reg"/>
</dbReference>
<name>A0A919PW14_9ACTN</name>
<dbReference type="EMBL" id="BONQ01000164">
    <property type="protein sequence ID" value="GIG51855.1"/>
    <property type="molecule type" value="Genomic_DNA"/>
</dbReference>
<keyword evidence="6" id="KW-1185">Reference proteome</keyword>
<dbReference type="AlphaFoldDB" id="A0A919PW14"/>
<dbReference type="SMART" id="SM00345">
    <property type="entry name" value="HTH_GNTR"/>
    <property type="match status" value="1"/>
</dbReference>
<evidence type="ECO:0000256" key="3">
    <source>
        <dbReference type="ARBA" id="ARBA00023163"/>
    </source>
</evidence>
<evidence type="ECO:0000256" key="2">
    <source>
        <dbReference type="ARBA" id="ARBA00023125"/>
    </source>
</evidence>
<dbReference type="GO" id="GO:0045892">
    <property type="term" value="P:negative regulation of DNA-templated transcription"/>
    <property type="evidence" value="ECO:0007669"/>
    <property type="project" value="TreeGrafter"/>
</dbReference>
<evidence type="ECO:0000256" key="1">
    <source>
        <dbReference type="ARBA" id="ARBA00023015"/>
    </source>
</evidence>
<dbReference type="PANTHER" id="PTHR44846:SF17">
    <property type="entry name" value="GNTR-FAMILY TRANSCRIPTIONAL REGULATOR"/>
    <property type="match status" value="1"/>
</dbReference>
<protein>
    <recommendedName>
        <fullName evidence="4">HTH gntR-type domain-containing protein</fullName>
    </recommendedName>
</protein>
<proteinExistence type="predicted"/>
<dbReference type="PROSITE" id="PS50949">
    <property type="entry name" value="HTH_GNTR"/>
    <property type="match status" value="1"/>
</dbReference>
<accession>A0A919PW14</accession>
<dbReference type="PANTHER" id="PTHR44846">
    <property type="entry name" value="MANNOSYL-D-GLYCERATE TRANSPORT/METABOLISM SYSTEM REPRESSOR MNGR-RELATED"/>
    <property type="match status" value="1"/>
</dbReference>
<dbReference type="CDD" id="cd07377">
    <property type="entry name" value="WHTH_GntR"/>
    <property type="match status" value="1"/>
</dbReference>
<dbReference type="Gene3D" id="1.10.10.10">
    <property type="entry name" value="Winged helix-like DNA-binding domain superfamily/Winged helix DNA-binding domain"/>
    <property type="match status" value="1"/>
</dbReference>
<keyword evidence="2" id="KW-0238">DNA-binding</keyword>
<dbReference type="GO" id="GO:0003677">
    <property type="term" value="F:DNA binding"/>
    <property type="evidence" value="ECO:0007669"/>
    <property type="project" value="UniProtKB-KW"/>
</dbReference>
<evidence type="ECO:0000313" key="5">
    <source>
        <dbReference type="EMBL" id="GIG51855.1"/>
    </source>
</evidence>
<dbReference type="PRINTS" id="PR00035">
    <property type="entry name" value="HTHGNTR"/>
</dbReference>
<dbReference type="SUPFAM" id="SSF46785">
    <property type="entry name" value="Winged helix' DNA-binding domain"/>
    <property type="match status" value="1"/>
</dbReference>
<dbReference type="InterPro" id="IPR000524">
    <property type="entry name" value="Tscrpt_reg_HTH_GntR"/>
</dbReference>